<feature type="domain" description="Nucleolar 27S pre-rRNA processing Urb2/Npa2 C-terminal" evidence="2">
    <location>
        <begin position="1717"/>
        <end position="1950"/>
    </location>
</feature>
<accession>A0A9D4UEJ3</accession>
<name>A0A9D4UEJ3_ADICA</name>
<organism evidence="3 5">
    <name type="scientific">Adiantum capillus-veneris</name>
    <name type="common">Maidenhair fern</name>
    <dbReference type="NCBI Taxonomy" id="13818"/>
    <lineage>
        <taxon>Eukaryota</taxon>
        <taxon>Viridiplantae</taxon>
        <taxon>Streptophyta</taxon>
        <taxon>Embryophyta</taxon>
        <taxon>Tracheophyta</taxon>
        <taxon>Polypodiopsida</taxon>
        <taxon>Polypodiidae</taxon>
        <taxon>Polypodiales</taxon>
        <taxon>Pteridineae</taxon>
        <taxon>Pteridaceae</taxon>
        <taxon>Vittarioideae</taxon>
        <taxon>Adiantum</taxon>
    </lineage>
</organism>
<dbReference type="PANTHER" id="PTHR15682:SF2">
    <property type="entry name" value="UNHEALTHY RIBOSOME BIOGENESIS PROTEIN 2 HOMOLOG"/>
    <property type="match status" value="1"/>
</dbReference>
<evidence type="ECO:0000313" key="3">
    <source>
        <dbReference type="EMBL" id="KAI5066257.1"/>
    </source>
</evidence>
<evidence type="ECO:0000256" key="1">
    <source>
        <dbReference type="SAM" id="MobiDB-lite"/>
    </source>
</evidence>
<dbReference type="PANTHER" id="PTHR15682">
    <property type="entry name" value="UNHEALTHY RIBOSOME BIOGENESIS PROTEIN 2 HOMOLOG"/>
    <property type="match status" value="1"/>
</dbReference>
<feature type="region of interest" description="Disordered" evidence="1">
    <location>
        <begin position="264"/>
        <end position="287"/>
    </location>
</feature>
<gene>
    <name evidence="3" type="ORF">GOP47_0018881</name>
    <name evidence="4" type="ORF">GOP47_0019153</name>
</gene>
<dbReference type="EMBL" id="JABFUD020000018">
    <property type="protein sequence ID" value="KAI5066529.1"/>
    <property type="molecule type" value="Genomic_DNA"/>
</dbReference>
<dbReference type="OrthoDB" id="160374at2759"/>
<keyword evidence="5" id="KW-1185">Reference proteome</keyword>
<proteinExistence type="predicted"/>
<dbReference type="Proteomes" id="UP000886520">
    <property type="component" value="Chromosome 18"/>
</dbReference>
<protein>
    <recommendedName>
        <fullName evidence="2">Nucleolar 27S pre-rRNA processing Urb2/Npa2 C-terminal domain-containing protein</fullName>
    </recommendedName>
</protein>
<comment type="caution">
    <text evidence="3">The sequence shown here is derived from an EMBL/GenBank/DDBJ whole genome shotgun (WGS) entry which is preliminary data.</text>
</comment>
<dbReference type="EMBL" id="JABFUD020000018">
    <property type="protein sequence ID" value="KAI5066257.1"/>
    <property type="molecule type" value="Genomic_DNA"/>
</dbReference>
<dbReference type="GO" id="GO:0042254">
    <property type="term" value="P:ribosome biogenesis"/>
    <property type="evidence" value="ECO:0007669"/>
    <property type="project" value="TreeGrafter"/>
</dbReference>
<evidence type="ECO:0000313" key="4">
    <source>
        <dbReference type="EMBL" id="KAI5066529.1"/>
    </source>
</evidence>
<sequence>MVSFIRDVLSTRQTDLGYGTRSFTTAFFLVLLDVVKLLFARHERSFRPKLDLWVSSARSFLKLALTMYTRRNKLDMFGDGSSALLQLILFMCRGFASFLKASPNPRKVFMFVVEKLLESLLSLLAHLRIFENEGIDGFCATEFKSLVFAVKDILKYTLFHPFHLEGYLNVCKLSKQADCSASGAAVEMEDISNSRKATSVSASLLSYHKLLFEQLDLFVHEGKVSTIGSFDWIFRTYIKETKGQAFSRSAILYGVKSKLTSRKSGKKLNGRESQSLGLGMDSNSDKSQEKMNREEGFFAVFVEFLSPLMRRFEKIYPFFSEKPESLFMAKVVLSAVNSLLVVAIEEQVYLATQDTPSLTHFNYMENVANVLIHCSNTLPELFNGAAPTCLWSEESYHFLMAMVKEVLLGFGHILELECRVFENGLQVIWKTLLSATTVQFTAAKKCGKESEVQHDIELSINLASRVIQIFSELRQVDRPIFCLCSFLRHLADLDQRPSLDKLQRKALTSIFLSPRFLMTLAVIMKEVPEGQTASFIRSLKGDLEETLKFVQLARVFSLNECHQSRQAAIKALMEISICVIENANVTASNSIQVEALLKACIDGIVMESLGYLVDSALRGGNVLANFVNLCASGLENPISDLNGSCLAIEASALATEAVQSCQDGVNTSMWTVATVVLFWEFMLRLYISVKLLRRKCISLMPHKQAKKTCLACNDFVMSILMGEVFRAEHFSGREGFFSLARKGAVSILDFLLGIDRWLWETGQKKVDFLLYTLDCVAMLSVSDLKRQIKAISFLLNQRVPTTSENNEGQEGSKTQYVDGPLRREMLSKVDRKILRKHCKKLKLEASSLTNFMTKWISSSKFESKRLDEISHWNKVINSLDKRTLPAARWALLCQNIDVWSEFASENGLIMFSRFMFRKTLLLDAEKKNEARVDCNTFSVTSCLLQDDSFYEQAPIRSLFLHSISEEVLETLSTFKVDSSITSSLSYIESQSGIAAQEPACEHWMRIAKSQDVIGEKRDSDSNSGDTESRKLTKCTYLLNLVIQAPKGFINLSSAASFISFVSKLESSLLVWLLKIRCQWRLDMTKFVSSMDVERLIGVMDLLVASSRSLESLILHEDSSNMDLKGSGIATVLLHNTCSMYWPILSVHAISRCFNDLVPKISDTALRAFSKEKLISYIKCTIGLFTFVSQNLFREHLDSLLMRYKEGKVPAAKGVATLDSLLVLVNTLATQLENCSDLMKLDRSKVLGVLSNISTEGGSSREERSTLQECPFGVLALLGAISTVLWSFTSTLECLDEKCHSDKDGNTKWVGQLPDGLLAWVTVIENFVTDGLHDLLLANENVRKNLSTSESGVDRVVEADKGCTFQDGEDGMGYDSDADMSEDSDIGEQMDFERDVMEADKETEFLKSSASNATEEQRLMSAQASGDFLEMQEPQVLMIREMLSGKLDTHSWMLGELFMAMAAIVKLKSLFHSPNVVDPVAGLSNLQWTTAMQLHVGAASRILQEVVELPQLKGSSCLLLLPGVIKYLESIGSSLPYTRPILSPAAFVDLVNLQLVLHGALLSRIQTVECLNSSTELKFSLQSCFRVFMKKPLGLHFHLALQTIERSLLGLQGRRRRKENEIGAWVGSLKLGSILLGGIECLSLVLDAVSGTKRLQILSRYTARYLAVIFHLIAKSHHWCYGRSHRRVPSATWKHDSCHSAVSSVSLNNLGSTVWKCVEILITFSSREVIFPMNANHLAQAMSCPADLFRHFYQRNIQKEKLMQLIFTASDLSGSKEYEILIPDDRLVVEIYTACCKLLRNLLRHRTRESGHCVALLGESLRALLFFLEVMELSFERKQSFSELDIQSILQCARWLRRVYEEVAEHKTIIGSYITHMLSDYVCIVSGCGMSIKGLSREVEATLRPGAFALVDICSTDDLQQLHAVLGEGPRRSTLTALRREYEQHFKYTGKV</sequence>
<dbReference type="Pfam" id="PF10441">
    <property type="entry name" value="Urb2"/>
    <property type="match status" value="1"/>
</dbReference>
<dbReference type="InterPro" id="IPR052609">
    <property type="entry name" value="Ribosome_Biogenesis_Reg"/>
</dbReference>
<evidence type="ECO:0000313" key="5">
    <source>
        <dbReference type="Proteomes" id="UP000886520"/>
    </source>
</evidence>
<reference evidence="3" key="1">
    <citation type="submission" date="2021-01" db="EMBL/GenBank/DDBJ databases">
        <title>Adiantum capillus-veneris genome.</title>
        <authorList>
            <person name="Fang Y."/>
            <person name="Liao Q."/>
        </authorList>
    </citation>
    <scope>NUCLEOTIDE SEQUENCE</scope>
    <source>
        <strain evidence="3">H3</strain>
        <tissue evidence="3">Leaf</tissue>
    </source>
</reference>
<evidence type="ECO:0000259" key="2">
    <source>
        <dbReference type="Pfam" id="PF10441"/>
    </source>
</evidence>
<dbReference type="GO" id="GO:0005730">
    <property type="term" value="C:nucleolus"/>
    <property type="evidence" value="ECO:0007669"/>
    <property type="project" value="TreeGrafter"/>
</dbReference>
<dbReference type="InterPro" id="IPR018849">
    <property type="entry name" value="Urb2/Npa2_C"/>
</dbReference>